<evidence type="ECO:0000256" key="1">
    <source>
        <dbReference type="SAM" id="MobiDB-lite"/>
    </source>
</evidence>
<dbReference type="eggNOG" id="COG3293">
    <property type="taxonomic scope" value="Bacteria"/>
</dbReference>
<name>C1DNJ5_AZOVD</name>
<keyword evidence="3" id="KW-1185">Reference proteome</keyword>
<sequence>MESVSLDSTIVKVHPDGTGARKKTGPNPSGAPEGAGPPKFIWLPRMIAASSPSP</sequence>
<dbReference type="EMBL" id="CP001157">
    <property type="protein sequence ID" value="ACO77211.1"/>
    <property type="molecule type" value="Genomic_DNA"/>
</dbReference>
<dbReference type="AlphaFoldDB" id="C1DNJ5"/>
<evidence type="ECO:0000313" key="2">
    <source>
        <dbReference type="EMBL" id="ACO77211.1"/>
    </source>
</evidence>
<reference evidence="2 3" key="1">
    <citation type="journal article" date="2009" name="J. Bacteriol.">
        <title>Genome sequence of Azotobacter vinelandii, an obligate aerobe specialized to support diverse anaerobic metabolic processes.</title>
        <authorList>
            <person name="Setubal J.C."/>
            <person name="dos Santos P."/>
            <person name="Goldman B.S."/>
            <person name="Ertesvag H."/>
            <person name="Espin G."/>
            <person name="Rubio L.M."/>
            <person name="Valla S."/>
            <person name="Almeida N.F."/>
            <person name="Balasubramanian D."/>
            <person name="Cromes L."/>
            <person name="Curatti L."/>
            <person name="Du Z."/>
            <person name="Godsy E."/>
            <person name="Goodner B."/>
            <person name="Hellner-Burris K."/>
            <person name="Hernandez J.A."/>
            <person name="Houmiel K."/>
            <person name="Imperial J."/>
            <person name="Kennedy C."/>
            <person name="Larson T.J."/>
            <person name="Latreille P."/>
            <person name="Ligon L.S."/>
            <person name="Lu J."/>
            <person name="Maerk M."/>
            <person name="Miller N.M."/>
            <person name="Norton S."/>
            <person name="O'Carroll I.P."/>
            <person name="Paulsen I."/>
            <person name="Raulfs E.C."/>
            <person name="Roemer R."/>
            <person name="Rosser J."/>
            <person name="Segura D."/>
            <person name="Slater S."/>
            <person name="Stricklin S.L."/>
            <person name="Studholme D.J."/>
            <person name="Sun J."/>
            <person name="Viana C.J."/>
            <person name="Wallin E."/>
            <person name="Wang B."/>
            <person name="Wheeler C."/>
            <person name="Zhu H."/>
            <person name="Dean D.R."/>
            <person name="Dixon R."/>
            <person name="Wood D."/>
        </authorList>
    </citation>
    <scope>NUCLEOTIDE SEQUENCE [LARGE SCALE GENOMIC DNA]</scope>
    <source>
        <strain evidence="3">DJ / ATCC BAA-1303</strain>
    </source>
</reference>
<gene>
    <name evidence="2" type="ordered locus">Avin_09790</name>
</gene>
<protein>
    <submittedName>
        <fullName evidence="2">Transposase</fullName>
    </submittedName>
</protein>
<evidence type="ECO:0000313" key="3">
    <source>
        <dbReference type="Proteomes" id="UP000002424"/>
    </source>
</evidence>
<organism evidence="2 3">
    <name type="scientific">Azotobacter vinelandii (strain DJ / ATCC BAA-1303)</name>
    <dbReference type="NCBI Taxonomy" id="322710"/>
    <lineage>
        <taxon>Bacteria</taxon>
        <taxon>Pseudomonadati</taxon>
        <taxon>Pseudomonadota</taxon>
        <taxon>Gammaproteobacteria</taxon>
        <taxon>Pseudomonadales</taxon>
        <taxon>Pseudomonadaceae</taxon>
        <taxon>Azotobacter</taxon>
    </lineage>
</organism>
<dbReference type="STRING" id="322710.Avin_09790"/>
<dbReference type="HOGENOM" id="CLU_3040022_0_0_6"/>
<dbReference type="EnsemblBacteria" id="ACO77211">
    <property type="protein sequence ID" value="ACO77211"/>
    <property type="gene ID" value="Avin_09790"/>
</dbReference>
<accession>C1DNJ5</accession>
<dbReference type="KEGG" id="avn:Avin_09790"/>
<dbReference type="Proteomes" id="UP000002424">
    <property type="component" value="Chromosome"/>
</dbReference>
<feature type="region of interest" description="Disordered" evidence="1">
    <location>
        <begin position="1"/>
        <end position="41"/>
    </location>
</feature>
<proteinExistence type="predicted"/>